<dbReference type="EMBL" id="QFGA01000001">
    <property type="protein sequence ID" value="TEB07716.1"/>
    <property type="molecule type" value="Genomic_DNA"/>
</dbReference>
<sequence length="339" mass="38478">MNVPGSIYLIPIEIIQSKYIKGGKGLLEELNRRLMDVKEKMRIKQKLLAAHNDIEQKLYAEKARLDELANCLQKEGKDVQKLEGLSLTGLFLGILGSKEEQLEKERQEYLAAKLRFDQCKDSISALEEQFADINQKIDQLKDLDMQYEAVFREKENFVLHEGSAASQKVLRLSEEIADIQSNIRELKEAMHAGDAVLKEVNGVISSLRSAQGWGTWDLLGGGLLSTAIKHSRVHDARDSVHRVQQKLMIFSRELKDVDPYLQSGVAIDIGGFASFADYFFDGLIADWIVQSRIKNSLANAVLQRDKVDNILEVLKHTLAKSEQELERLKRERKSLIESM</sequence>
<evidence type="ECO:0000313" key="3">
    <source>
        <dbReference type="Proteomes" id="UP000298324"/>
    </source>
</evidence>
<reference evidence="2 3" key="1">
    <citation type="journal article" date="2018" name="Environ. Microbiol.">
        <title>Novel energy conservation strategies and behaviour of Pelotomaculum schinkii driving syntrophic propionate catabolism.</title>
        <authorList>
            <person name="Hidalgo-Ahumada C.A.P."/>
            <person name="Nobu M.K."/>
            <person name="Narihiro T."/>
            <person name="Tamaki H."/>
            <person name="Liu W.T."/>
            <person name="Kamagata Y."/>
            <person name="Stams A.J.M."/>
            <person name="Imachi H."/>
            <person name="Sousa D.Z."/>
        </authorList>
    </citation>
    <scope>NUCLEOTIDE SEQUENCE [LARGE SCALE GENOMIC DNA]</scope>
    <source>
        <strain evidence="2 3">HH</strain>
    </source>
</reference>
<accession>A0A4Y7RFY9</accession>
<dbReference type="AlphaFoldDB" id="A0A4Y7RFY9"/>
<evidence type="ECO:0000256" key="1">
    <source>
        <dbReference type="SAM" id="Coils"/>
    </source>
</evidence>
<organism evidence="2 3">
    <name type="scientific">Pelotomaculum schinkii</name>
    <dbReference type="NCBI Taxonomy" id="78350"/>
    <lineage>
        <taxon>Bacteria</taxon>
        <taxon>Bacillati</taxon>
        <taxon>Bacillota</taxon>
        <taxon>Clostridia</taxon>
        <taxon>Eubacteriales</taxon>
        <taxon>Desulfotomaculaceae</taxon>
        <taxon>Pelotomaculum</taxon>
    </lineage>
</organism>
<feature type="coiled-coil region" evidence="1">
    <location>
        <begin position="27"/>
        <end position="143"/>
    </location>
</feature>
<keyword evidence="1" id="KW-0175">Coiled coil</keyword>
<gene>
    <name evidence="2" type="ORF">Psch_01271</name>
</gene>
<dbReference type="Proteomes" id="UP000298324">
    <property type="component" value="Unassembled WGS sequence"/>
</dbReference>
<protein>
    <submittedName>
        <fullName evidence="2">Uncharacterized protein</fullName>
    </submittedName>
</protein>
<proteinExistence type="predicted"/>
<name>A0A4Y7RFY9_9FIRM</name>
<comment type="caution">
    <text evidence="2">The sequence shown here is derived from an EMBL/GenBank/DDBJ whole genome shotgun (WGS) entry which is preliminary data.</text>
</comment>
<keyword evidence="3" id="KW-1185">Reference proteome</keyword>
<evidence type="ECO:0000313" key="2">
    <source>
        <dbReference type="EMBL" id="TEB07716.1"/>
    </source>
</evidence>
<feature type="coiled-coil region" evidence="1">
    <location>
        <begin position="304"/>
        <end position="338"/>
    </location>
</feature>